<feature type="domain" description="Macro" evidence="2">
    <location>
        <begin position="88"/>
        <end position="263"/>
    </location>
</feature>
<dbReference type="GO" id="GO:0006974">
    <property type="term" value="P:DNA damage response"/>
    <property type="evidence" value="ECO:0007669"/>
    <property type="project" value="TreeGrafter"/>
</dbReference>
<dbReference type="Gene3D" id="3.40.220.10">
    <property type="entry name" value="Leucine Aminopeptidase, subunit E, domain 1"/>
    <property type="match status" value="1"/>
</dbReference>
<dbReference type="PROSITE" id="PS51154">
    <property type="entry name" value="MACRO"/>
    <property type="match status" value="1"/>
</dbReference>
<dbReference type="SMART" id="SM00506">
    <property type="entry name" value="A1pp"/>
    <property type="match status" value="1"/>
</dbReference>
<feature type="compositionally biased region" description="Basic and acidic residues" evidence="1">
    <location>
        <begin position="364"/>
        <end position="375"/>
    </location>
</feature>
<dbReference type="GeneID" id="110243867"/>
<sequence>MNFLKTVLFGKMDDDSQDDENAQESKGEMKDEKEKPEWKKYETMDLKEKRKLYKCRENFVLMKDIKTWPEYFVDNNYYFHSRVSKPDECPFPFNEELNEKVSLWTGDITTLEIDAIVNAANQTLLGGGGVDGCIHRAAGPSLKQECRLLKGCETGQAKLTSGHKLPAKFVLHTVGPVGEKEDKLESCYNSCLELCLKHEIRTVAFCCISTGIFGYPNEKAAEVALRTSRSWLEKNKDAVDRIIFCLFMEVDIEIYQSLMMKYFPPTLPSPPSSPILSQTEGNDQHEDDIPEKASKKQKQDDENVQSQETTCSTRTVGIEQSTTHSPEKASEKPEQDEGNVKSQETTCSTRTVGSEESTTPAPEKAPEKPKQDDGNVKSQETTCSTRTDGSEESMTPAPEKSPEKPEQDDEMDIEQSNTCQQKTPGIVSSEENPTLASSDSTHCENPVMTTTTVDNME</sequence>
<dbReference type="OrthoDB" id="6133115at2759"/>
<feature type="region of interest" description="Disordered" evidence="1">
    <location>
        <begin position="269"/>
        <end position="457"/>
    </location>
</feature>
<feature type="compositionally biased region" description="Polar residues" evidence="1">
    <location>
        <begin position="376"/>
        <end position="387"/>
    </location>
</feature>
<evidence type="ECO:0000259" key="2">
    <source>
        <dbReference type="PROSITE" id="PS51154"/>
    </source>
</evidence>
<evidence type="ECO:0000313" key="3">
    <source>
        <dbReference type="EnsemblMetazoa" id="XP_020905675.1"/>
    </source>
</evidence>
<evidence type="ECO:0000313" key="4">
    <source>
        <dbReference type="Proteomes" id="UP000887567"/>
    </source>
</evidence>
<dbReference type="KEGG" id="epa:110243867"/>
<feature type="compositionally biased region" description="Basic and acidic residues" evidence="1">
    <location>
        <begin position="23"/>
        <end position="36"/>
    </location>
</feature>
<feature type="compositionally biased region" description="Basic and acidic residues" evidence="1">
    <location>
        <begin position="325"/>
        <end position="339"/>
    </location>
</feature>
<dbReference type="Proteomes" id="UP000887567">
    <property type="component" value="Unplaced"/>
</dbReference>
<dbReference type="Pfam" id="PF01661">
    <property type="entry name" value="Macro"/>
    <property type="match status" value="1"/>
</dbReference>
<dbReference type="SUPFAM" id="SSF52949">
    <property type="entry name" value="Macro domain-like"/>
    <property type="match status" value="1"/>
</dbReference>
<proteinExistence type="predicted"/>
<dbReference type="InterPro" id="IPR002589">
    <property type="entry name" value="Macro_dom"/>
</dbReference>
<dbReference type="PANTHER" id="PTHR11106:SF27">
    <property type="entry name" value="MACRO DOMAIN-CONTAINING PROTEIN"/>
    <property type="match status" value="1"/>
</dbReference>
<feature type="compositionally biased region" description="Polar residues" evidence="1">
    <location>
        <begin position="447"/>
        <end position="457"/>
    </location>
</feature>
<feature type="compositionally biased region" description="Polar residues" evidence="1">
    <location>
        <begin position="429"/>
        <end position="440"/>
    </location>
</feature>
<reference evidence="3" key="1">
    <citation type="submission" date="2022-11" db="UniProtKB">
        <authorList>
            <consortium name="EnsemblMetazoa"/>
        </authorList>
    </citation>
    <scope>IDENTIFICATION</scope>
</reference>
<keyword evidence="4" id="KW-1185">Reference proteome</keyword>
<evidence type="ECO:0000256" key="1">
    <source>
        <dbReference type="SAM" id="MobiDB-lite"/>
    </source>
</evidence>
<dbReference type="RefSeq" id="XP_020905675.1">
    <property type="nucleotide sequence ID" value="XM_021050016.2"/>
</dbReference>
<dbReference type="AlphaFoldDB" id="A0A913XKB9"/>
<organism evidence="3 4">
    <name type="scientific">Exaiptasia diaphana</name>
    <name type="common">Tropical sea anemone</name>
    <name type="synonym">Aiptasia pulchella</name>
    <dbReference type="NCBI Taxonomy" id="2652724"/>
    <lineage>
        <taxon>Eukaryota</taxon>
        <taxon>Metazoa</taxon>
        <taxon>Cnidaria</taxon>
        <taxon>Anthozoa</taxon>
        <taxon>Hexacorallia</taxon>
        <taxon>Actiniaria</taxon>
        <taxon>Aiptasiidae</taxon>
        <taxon>Exaiptasia</taxon>
    </lineage>
</organism>
<feature type="compositionally biased region" description="Polar residues" evidence="1">
    <location>
        <begin position="414"/>
        <end position="423"/>
    </location>
</feature>
<dbReference type="GO" id="GO:0005654">
    <property type="term" value="C:nucleoplasm"/>
    <property type="evidence" value="ECO:0007669"/>
    <property type="project" value="TreeGrafter"/>
</dbReference>
<feature type="compositionally biased region" description="Basic and acidic residues" evidence="1">
    <location>
        <begin position="290"/>
        <end position="301"/>
    </location>
</feature>
<accession>A0A913XKB9</accession>
<name>A0A913XKB9_EXADI</name>
<feature type="compositionally biased region" description="Polar residues" evidence="1">
    <location>
        <begin position="304"/>
        <end position="324"/>
    </location>
</feature>
<dbReference type="PANTHER" id="PTHR11106">
    <property type="entry name" value="GANGLIOSIDE INDUCED DIFFERENTIATION ASSOCIATED PROTEIN 2-RELATED"/>
    <property type="match status" value="1"/>
</dbReference>
<dbReference type="GO" id="GO:0140293">
    <property type="term" value="F:ADP-ribosylglutamate hydrolase activity"/>
    <property type="evidence" value="ECO:0007669"/>
    <property type="project" value="TreeGrafter"/>
</dbReference>
<feature type="compositionally biased region" description="Polar residues" evidence="1">
    <location>
        <begin position="340"/>
        <end position="359"/>
    </location>
</feature>
<dbReference type="InterPro" id="IPR043472">
    <property type="entry name" value="Macro_dom-like"/>
</dbReference>
<feature type="region of interest" description="Disordered" evidence="1">
    <location>
        <begin position="1"/>
        <end position="36"/>
    </location>
</feature>
<dbReference type="GO" id="GO:0042278">
    <property type="term" value="P:purine nucleoside metabolic process"/>
    <property type="evidence" value="ECO:0007669"/>
    <property type="project" value="TreeGrafter"/>
</dbReference>
<protein>
    <recommendedName>
        <fullName evidence="2">Macro domain-containing protein</fullName>
    </recommendedName>
</protein>
<dbReference type="GO" id="GO:0140291">
    <property type="term" value="P:peptidyl-glutamate ADP-deribosylation"/>
    <property type="evidence" value="ECO:0007669"/>
    <property type="project" value="TreeGrafter"/>
</dbReference>
<dbReference type="EnsemblMetazoa" id="XM_021050016.2">
    <property type="protein sequence ID" value="XP_020905675.1"/>
    <property type="gene ID" value="LOC110243867"/>
</dbReference>
<dbReference type="CDD" id="cd02908">
    <property type="entry name" value="Macro_OAADPr_deacetylase"/>
    <property type="match status" value="1"/>
</dbReference>